<accession>A0A0C3BDR4</accession>
<organism evidence="2 3">
    <name type="scientific">Piloderma croceum (strain F 1598)</name>
    <dbReference type="NCBI Taxonomy" id="765440"/>
    <lineage>
        <taxon>Eukaryota</taxon>
        <taxon>Fungi</taxon>
        <taxon>Dikarya</taxon>
        <taxon>Basidiomycota</taxon>
        <taxon>Agaricomycotina</taxon>
        <taxon>Agaricomycetes</taxon>
        <taxon>Agaricomycetidae</taxon>
        <taxon>Atheliales</taxon>
        <taxon>Atheliaceae</taxon>
        <taxon>Piloderma</taxon>
    </lineage>
</organism>
<dbReference type="STRING" id="765440.A0A0C3BDR4"/>
<dbReference type="OrthoDB" id="2553651at2759"/>
<keyword evidence="3" id="KW-1185">Reference proteome</keyword>
<keyword evidence="1" id="KW-1133">Transmembrane helix</keyword>
<reference evidence="2 3" key="1">
    <citation type="submission" date="2014-04" db="EMBL/GenBank/DDBJ databases">
        <authorList>
            <consortium name="DOE Joint Genome Institute"/>
            <person name="Kuo A."/>
            <person name="Tarkka M."/>
            <person name="Buscot F."/>
            <person name="Kohler A."/>
            <person name="Nagy L.G."/>
            <person name="Floudas D."/>
            <person name="Copeland A."/>
            <person name="Barry K.W."/>
            <person name="Cichocki N."/>
            <person name="Veneault-Fourrey C."/>
            <person name="LaButti K."/>
            <person name="Lindquist E.A."/>
            <person name="Lipzen A."/>
            <person name="Lundell T."/>
            <person name="Morin E."/>
            <person name="Murat C."/>
            <person name="Sun H."/>
            <person name="Tunlid A."/>
            <person name="Henrissat B."/>
            <person name="Grigoriev I.V."/>
            <person name="Hibbett D.S."/>
            <person name="Martin F."/>
            <person name="Nordberg H.P."/>
            <person name="Cantor M.N."/>
            <person name="Hua S.X."/>
        </authorList>
    </citation>
    <scope>NUCLEOTIDE SEQUENCE [LARGE SCALE GENOMIC DNA]</scope>
    <source>
        <strain evidence="2 3">F 1598</strain>
    </source>
</reference>
<dbReference type="AlphaFoldDB" id="A0A0C3BDR4"/>
<proteinExistence type="predicted"/>
<gene>
    <name evidence="2" type="ORF">PILCRDRAFT_78818</name>
</gene>
<reference evidence="3" key="2">
    <citation type="submission" date="2015-01" db="EMBL/GenBank/DDBJ databases">
        <title>Evolutionary Origins and Diversification of the Mycorrhizal Mutualists.</title>
        <authorList>
            <consortium name="DOE Joint Genome Institute"/>
            <consortium name="Mycorrhizal Genomics Consortium"/>
            <person name="Kohler A."/>
            <person name="Kuo A."/>
            <person name="Nagy L.G."/>
            <person name="Floudas D."/>
            <person name="Copeland A."/>
            <person name="Barry K.W."/>
            <person name="Cichocki N."/>
            <person name="Veneault-Fourrey C."/>
            <person name="LaButti K."/>
            <person name="Lindquist E.A."/>
            <person name="Lipzen A."/>
            <person name="Lundell T."/>
            <person name="Morin E."/>
            <person name="Murat C."/>
            <person name="Riley R."/>
            <person name="Ohm R."/>
            <person name="Sun H."/>
            <person name="Tunlid A."/>
            <person name="Henrissat B."/>
            <person name="Grigoriev I.V."/>
            <person name="Hibbett D.S."/>
            <person name="Martin F."/>
        </authorList>
    </citation>
    <scope>NUCLEOTIDE SEQUENCE [LARGE SCALE GENOMIC DNA]</scope>
    <source>
        <strain evidence="3">F 1598</strain>
    </source>
</reference>
<protein>
    <submittedName>
        <fullName evidence="2">Uncharacterized protein</fullName>
    </submittedName>
</protein>
<name>A0A0C3BDR4_PILCF</name>
<keyword evidence="1" id="KW-0812">Transmembrane</keyword>
<dbReference type="HOGENOM" id="CLU_758915_0_0_1"/>
<feature type="transmembrane region" description="Helical" evidence="1">
    <location>
        <begin position="120"/>
        <end position="141"/>
    </location>
</feature>
<dbReference type="EMBL" id="KN833046">
    <property type="protein sequence ID" value="KIM75442.1"/>
    <property type="molecule type" value="Genomic_DNA"/>
</dbReference>
<keyword evidence="1" id="KW-0472">Membrane</keyword>
<dbReference type="InParanoid" id="A0A0C3BDR4"/>
<evidence type="ECO:0000313" key="2">
    <source>
        <dbReference type="EMBL" id="KIM75442.1"/>
    </source>
</evidence>
<dbReference type="Proteomes" id="UP000054166">
    <property type="component" value="Unassembled WGS sequence"/>
</dbReference>
<evidence type="ECO:0000256" key="1">
    <source>
        <dbReference type="SAM" id="Phobius"/>
    </source>
</evidence>
<evidence type="ECO:0000313" key="3">
    <source>
        <dbReference type="Proteomes" id="UP000054166"/>
    </source>
</evidence>
<feature type="transmembrane region" description="Helical" evidence="1">
    <location>
        <begin position="304"/>
        <end position="324"/>
    </location>
</feature>
<sequence>MPLPLPSRFVSFLDNHVLQLTSTQPRPDPSLLNTQPSTADNIADDAAKVNVVSADFKSNPATYTSEGRLAVDEEYDDLVTDYNDRKYKTKKKANKAYREAEAEGEYIWEVTKQYLLRPGVAGGLIGLVNVGIIAAVGHAYYTEPHLRRDTTTVSATALGALTLLSIEGYAAEKYRKTPRGQDEERKAKEEGALLYRHAREIVLRPGVLGGLVGLVNTAILGTVGYYSFANWDKPSWDRRTVSALSAGLIALWGTEGRVFIPPHAITISLMRGSTDTLQNAIANRDVDLTLGLETDSSIMIRPTLYNNPCILFLTTISAGLRFSLVKPTLHPSRKPARIVPLQVVFANLQAFRSAYSLALVAIHKL</sequence>
<feature type="transmembrane region" description="Helical" evidence="1">
    <location>
        <begin position="206"/>
        <end position="228"/>
    </location>
</feature>